<evidence type="ECO:0000313" key="5">
    <source>
        <dbReference type="Proteomes" id="UP000218327"/>
    </source>
</evidence>
<dbReference type="Pfam" id="PF23357">
    <property type="entry name" value="DUF7088"/>
    <property type="match status" value="1"/>
</dbReference>
<keyword evidence="1" id="KW-0812">Transmembrane</keyword>
<evidence type="ECO:0000259" key="2">
    <source>
        <dbReference type="Pfam" id="PF09822"/>
    </source>
</evidence>
<dbReference type="Proteomes" id="UP000218327">
    <property type="component" value="Unassembled WGS sequence"/>
</dbReference>
<reference evidence="5" key="1">
    <citation type="submission" date="2017-08" db="EMBL/GenBank/DDBJ databases">
        <title>A dynamic microbial community with high functional redundancy inhabits the cold, oxic subseafloor aquifer.</title>
        <authorList>
            <person name="Tully B.J."/>
            <person name="Wheat C.G."/>
            <person name="Glazer B.T."/>
            <person name="Huber J.A."/>
        </authorList>
    </citation>
    <scope>NUCLEOTIDE SEQUENCE [LARGE SCALE GENOMIC DNA]</scope>
</reference>
<keyword evidence="1" id="KW-1133">Transmembrane helix</keyword>
<accession>A0A2A5BAS7</accession>
<feature type="transmembrane region" description="Helical" evidence="1">
    <location>
        <begin position="27"/>
        <end position="50"/>
    </location>
</feature>
<evidence type="ECO:0000259" key="3">
    <source>
        <dbReference type="Pfam" id="PF23357"/>
    </source>
</evidence>
<protein>
    <submittedName>
        <fullName evidence="4">ABC transporter</fullName>
    </submittedName>
</protein>
<dbReference type="Pfam" id="PF09822">
    <property type="entry name" value="ABC_transp_aux"/>
    <property type="match status" value="1"/>
</dbReference>
<gene>
    <name evidence="4" type="ORF">COA96_01710</name>
</gene>
<keyword evidence="1" id="KW-0472">Membrane</keyword>
<name>A0A2A5BAS7_9GAMM</name>
<dbReference type="InterPro" id="IPR019196">
    <property type="entry name" value="ABC_transp_unknown"/>
</dbReference>
<dbReference type="EMBL" id="NVVJ01000003">
    <property type="protein sequence ID" value="PCJ28248.1"/>
    <property type="molecule type" value="Genomic_DNA"/>
</dbReference>
<dbReference type="InterPro" id="IPR055396">
    <property type="entry name" value="DUF7088"/>
</dbReference>
<organism evidence="4 5">
    <name type="scientific">SAR86 cluster bacterium</name>
    <dbReference type="NCBI Taxonomy" id="2030880"/>
    <lineage>
        <taxon>Bacteria</taxon>
        <taxon>Pseudomonadati</taxon>
        <taxon>Pseudomonadota</taxon>
        <taxon>Gammaproteobacteria</taxon>
        <taxon>SAR86 cluster</taxon>
    </lineage>
</organism>
<dbReference type="AlphaFoldDB" id="A0A2A5BAS7"/>
<dbReference type="Gene3D" id="3.40.30.10">
    <property type="entry name" value="Glutaredoxin"/>
    <property type="match status" value="1"/>
</dbReference>
<comment type="caution">
    <text evidence="4">The sequence shown here is derived from an EMBL/GenBank/DDBJ whole genome shotgun (WGS) entry which is preliminary data.</text>
</comment>
<proteinExistence type="predicted"/>
<evidence type="ECO:0000313" key="4">
    <source>
        <dbReference type="EMBL" id="PCJ28248.1"/>
    </source>
</evidence>
<evidence type="ECO:0000256" key="1">
    <source>
        <dbReference type="SAM" id="Phobius"/>
    </source>
</evidence>
<sequence length="667" mass="74091">MANGQRNCYRNEKGQLGETNQMNIKSLFSSVGLFVIGIALIVCVIIISLLPSLRIDLTEDKLYTLSDGTRNLVSNLENPVELIFFYSESATEDAPQIRSYANRVQELLREIVIASNGRLTLSVIDPEPFSEDEDLATQFGVRAVPVAQGAQAIYFGLVAVQTQSDTPSLYGQVSETMPLIRPDQEQFLEYEFMKLVTKADQPDRLVVGLLTELDIDGGFNPVVGQATQQWMVMDIIRQLYAVRRIDMTLNAIGEEVDILMIVHPQDLDEQMLYAVDQFVMRGGRTLVFLDPNADSMVTRSAQGSLIPAGMSSDLPGLLEAWGVEYDSQKVLTDNELALRVMMGQSSRPVAHLGMLGVKRGFLAQDDIVTNRLEAINFSSSGAIAHAEGATTRFEPFIFSSTDAMLMDAGLLEDVTDPSVLFDEFESAEQSFTIAARISGVIQSAFPDGRPVTDEALGEANEESEVAEEEESEPVVEHIASSNGEVNILLFADTDMLSDRLWVQVAQFMGQRVPQPFANNGDVVINALDNLSGGVDLASIRSRGRYSRPFTRVVQLQREADERLRSEEAVLLERLAETEQSLAELNQTEDGELIGQITPEIQAEVEGFNEEMLQTRRRLRDVQYQLTEDIERLGANLKWINTAMIPILLTLLALVLGYFRTQRRKMVV</sequence>
<feature type="domain" description="DUF7088" evidence="3">
    <location>
        <begin position="59"/>
        <end position="159"/>
    </location>
</feature>
<feature type="domain" description="ABC-type uncharacterised transport system" evidence="2">
    <location>
        <begin position="206"/>
        <end position="526"/>
    </location>
</feature>
<feature type="transmembrane region" description="Helical" evidence="1">
    <location>
        <begin position="638"/>
        <end position="658"/>
    </location>
</feature>